<dbReference type="InterPro" id="IPR006162">
    <property type="entry name" value="Ppantetheine_attach_site"/>
</dbReference>
<dbReference type="SMART" id="SM00824">
    <property type="entry name" value="PKS_TE"/>
    <property type="match status" value="1"/>
</dbReference>
<dbReference type="NCBIfam" id="NF003417">
    <property type="entry name" value="PRK04813.1"/>
    <property type="match status" value="3"/>
</dbReference>
<dbReference type="Pfam" id="PF00501">
    <property type="entry name" value="AMP-binding"/>
    <property type="match status" value="3"/>
</dbReference>
<dbReference type="InterPro" id="IPR029058">
    <property type="entry name" value="AB_hydrolase_fold"/>
</dbReference>
<evidence type="ECO:0000256" key="4">
    <source>
        <dbReference type="ARBA" id="ARBA00022553"/>
    </source>
</evidence>
<dbReference type="CDD" id="cd05930">
    <property type="entry name" value="A_NRPS"/>
    <property type="match status" value="1"/>
</dbReference>
<sequence>MEHTGNQAVLEEGAFVFPASFAQQRLWFLDKLMPGSAMYNIPFAIRLQGNLNVDALKRSLEEIVDRHETLRTIFIEEGGAPMQVILPEVSFELPMIDLRHVPAESRMDHAKRMAFEDANRPFDLSKGPLMRTALLELNEEEHVLLLNMHHIISDGWSCGVMMKEVGVLYEAFVNNLPSPLPELPIQYVDFTNWQLEHLSGAELERQVSYWKKQLGDHPPVLQLPTDRPRPAVQSHRGASVEFVVPKALTDRLIDLTQTEGVTLYMTLLSAFVTLLYRYSGQDDIAVGSPIAGRNNAQIEGLIGFFVNTLVMRTDLSGRPTFREVLSRVRTTALDAYAHQDLPFERLVEEVQPERNMSYTPLFQTMFALQNAPKGAEQMTGLKMSGLDADHASAKFDLNLAMSESKNGLYGTIQYSTDLFDEATILRMTEHFTELLQGIAADPDREIAALPLLTAEEADLTLVEWNRNRVDYPHDLTIPQMFDEQVARVPAKVALSFEGAELTYGELNRRANQLARLLQKKGVGPDVLVGLCTERSLEMVVGMLGILKAGGAYVPLDPAYPQDRLSYMLEDSGVSVLLTQEKLIDDLPAHGAELICLDRDWPHIALEGEENLDVALDPEHLAYMIYTSGSTGKPKGVLIPHRGVARLVKNSNYLIFGEEEVFLQLAAISFDAATPEVWGALVNGAKLVVFPAMTPTIDEVIRVLSEEKVTVALLTSGLLPQLAEADLEKIGHLKLLSVGGDVMSAPHAKKFLQKLPGCLLANAYGPTENTVASTTIWLSQPEEVAGVVPIGRAISNNELYVLDSLLQPVPIGVPGELHVGGPGLARGYLNRPELTEEKFIRNPFREDGSRLYKTGDLVRYLPDGNLEFLGRIDHQVKVRGFRIELGEIEAVIGQHAAVKETIVIVREDVPGDKRITAYVVGNGVELTTIELRNHVKQQVPEYMVPSAFVLLDQIPLTPNGKVDRKALPLPDGTRSAELEYVLPESGVQEKLASIWAEILRIDRVGQHDNFFELGGHSLLATRLMSRVHDEFGIELPLRTLFEAPTLSELAGCIVAASGQRLGMEDQGPTVTSRGASSENEEEVAFPTSFAQQRLWFLDQLIPNSPLYNIPLGFRIYGVLDVAALEASFNEIARRHETLRTTFRKNGTIPEQVIKHSLQVPLPIISLQELPAAEREAEAMRLAGEEARLPFDLAKGPLVRAQLLQLDQQDHVLLFTIHHIIADGWSYGVLVKEITQLYQAFANGEPSPLPDLPLQYADFAVWQRDYLQGEVLEGQINYWKQQLGGTLPVLELPTDFKRPAVQTYNGDGMSYLLPKDLADKLQALSQQEGTTLFMTLLAAFNTLLFHYTKQDDILIGTPIANRNRSGIEGLIGFFVNTLVIRSDLSGNPSFLELVKRVRETALAAFQYQDVPFEKLVEELQPDRDQSHSPVFQVMFALQNFESDATVAADITLVPLSQDSKTSKFDLLWTMAERTDGLIVSIEYNVDLFRQATMERMLGHFHTLLEAITVDPAQPIAVLPLMTEEEERGVRELAHGIALDDSDGKCAHQLFEEQVARTPDAVALVLDEAQVTYRELNERANRLAHHLQARGVQPEALVGLCMGRSLELVVATLGILKAGGAYVPLDPAHPKDRIEFILKDAEVGVLVTQADLVDDLPTDGVEVVALDRDWEEIEKWPSQNLNAGETLDNALYVIYTSGTTGKPKGVMMTHRPLRNMISWQLKETPFAPLERTLQYASMTFDISFQEYFCTLTTGGTLVLVKEEVRRDPLRLLRYLSEQGVHRIYLPFVAFQQLCEVAESLSERLPLQLKEITTAGDQLQTTRPVRNWLASLEGCRLYNQYGPTECHVVTSYTLPLGQEEWPLLPPIGRPIANTQIYILDQQMRPVPLGVPGEVFIGGISLARGYLKREEMTAEKFITDPFSKEQGARMYRTGDLARYLPDGNIEFFGRIDTQVKIRGYRIELGEIETILGQHPGVLETVVMAREESEGAAKTLLVAYVVLDQELEPSTQELRSFLKDRLPEYMVPQLFMPIDAVPLTPNRKIDRKALPAPDGSRLEAAESYVAPRTATEQLMADIFGEVLKVDRVGIHDHFFDLGGHSLLATQLISRIREVFGMELPVRALFEAATVASIVEYMKHHSELATGIQIPPIVPVGRDRELPLSFAQQRLWFIDRLTKQSSYNMFSGVRFSGDLNVEALDQALQEIVRRHEVLRTTFSMVENRPVQVVQANYTHRLERIDLQHLSKEACEAEILRVAGEEARKPFDLSTGPLFRSTMLRASQDEVVLLFTMHHIVSDGWSIGVFVRELGELYAAFAEGRETPLAELEVQYADFAHWQRAWLQGDNLQAQLAHWKDRLQGAKTVLPLPHDHPRPPVPTLRGGSHALRISKDLSDRLQALCQQEGVTMYMTLLAALNTLLFRYSGQDDILIGSPIAGRNRKEIEPLIGFFVNTIVLRTDLSAQPSFRELLQRVRQSALDSYAHQDLPFEKLVEEIQPNRDMSISPLFQVMFAVQNAPMGDLTLPGVTMSALEAGGGVANFELSLMVYESEEGQLHAFNYQTDLFDPSTIERMAGHLEQLLTAIVDDPDRKLTELSLLTPAEEAMLEGWNAVSDNFPRRCAHQLIAEHARTTPDAVAAEFAGETLSYQELDERANRLAHHLQTFGVGPDVLVGVCMDKSLAMVISLLAVLKAGGAYVPIDPSHPKERIAYLIEDAEMVALLTKRELASGLPTDVPLIFAEEEASLAEYPITAPNSAVEPHHLAYMLYTSGSTGKPKAVMIEHAQLVSTLSTVLEQFDFSRETRMLSVTTMTFDVSVAEVFAPLLSGGTTVLMSKDRVLDLAQLVGEFRSATTCLSVPSLMRHVAQEVMKSQAPVTSMRTVLVGGEAVTADLQAELRQAFPNANVIVAYGPTEATILCSFHTVEAEPSERLVIGRALKNGKFRVCDGDGQRVPVGVPGELYIGGHGVGRGYRNQPELTAASFVWIDGERWYKSGDLVRYLADGSLEFLGRIDTQVKVRGFRIEIGEIESLLTAHPNVALATVLAIDDPHGEKRLVAYVEAVAVEESMATELRGYLRQSLPEYMVPSAIVVMKQLPINENGKVDRRALPIPEEIVLEREAEFVAARDEIEKELVKIWEELLGRTPSVKDNFFSIGGHSLLAVQLMASIEQRLGLNMPLTVLFQDGTIEGLAMLLRQGVGTRTGSSLVPIQPHGSQKPVFFVHPVGGGVFSYFELARRLGTDQPFYGLQALGFEDDRLPLTSIEEMASWYLEEIRRAQAEGPYRLGGWSLGGTVAFEMARQLRERGEEVELLILLDTMAPVQENEQEKMDDVQLLMAFAGDFAGANGFDFSNMQMMMHQLGRLAIDDALSMLYQQAKAMGSLPDGLKFEQVRRLFKIFKANTNALEKYEPTPGLAADVPIAFFRASTAPAHEMYEKLRRDKFYRWGQLAQQIDAHEAQGDHFTILSAPHLQALTDRILKCLAQAQNVQG</sequence>
<feature type="domain" description="Carrier" evidence="6">
    <location>
        <begin position="981"/>
        <end position="1056"/>
    </location>
</feature>
<dbReference type="Pfam" id="PF00550">
    <property type="entry name" value="PP-binding"/>
    <property type="match status" value="3"/>
</dbReference>
<dbReference type="InterPro" id="IPR000873">
    <property type="entry name" value="AMP-dep_synth/lig_dom"/>
</dbReference>
<dbReference type="PROSITE" id="PS00455">
    <property type="entry name" value="AMP_BINDING"/>
    <property type="match status" value="3"/>
</dbReference>
<evidence type="ECO:0000313" key="8">
    <source>
        <dbReference type="Proteomes" id="UP001597343"/>
    </source>
</evidence>
<dbReference type="PANTHER" id="PTHR45527:SF1">
    <property type="entry name" value="FATTY ACID SYNTHASE"/>
    <property type="match status" value="1"/>
</dbReference>
<dbReference type="Gene3D" id="1.10.1200.10">
    <property type="entry name" value="ACP-like"/>
    <property type="match status" value="3"/>
</dbReference>
<dbReference type="NCBIfam" id="TIGR01733">
    <property type="entry name" value="AA-adenyl-dom"/>
    <property type="match status" value="3"/>
</dbReference>
<dbReference type="InterPro" id="IPR036736">
    <property type="entry name" value="ACP-like_sf"/>
</dbReference>
<dbReference type="InterPro" id="IPR042099">
    <property type="entry name" value="ANL_N_sf"/>
</dbReference>
<dbReference type="PROSITE" id="PS00012">
    <property type="entry name" value="PHOSPHOPANTETHEINE"/>
    <property type="match status" value="1"/>
</dbReference>
<dbReference type="SUPFAM" id="SSF47336">
    <property type="entry name" value="ACP-like"/>
    <property type="match status" value="3"/>
</dbReference>
<dbReference type="EMBL" id="JBHUIO010000002">
    <property type="protein sequence ID" value="MFD2168649.1"/>
    <property type="molecule type" value="Genomic_DNA"/>
</dbReference>
<keyword evidence="5" id="KW-0045">Antibiotic biosynthesis</keyword>
<dbReference type="Pfam" id="PF13193">
    <property type="entry name" value="AMP-binding_C"/>
    <property type="match status" value="3"/>
</dbReference>
<keyword evidence="4" id="KW-0597">Phosphoprotein</keyword>
<dbReference type="SUPFAM" id="SSF53474">
    <property type="entry name" value="alpha/beta-Hydrolases"/>
    <property type="match status" value="1"/>
</dbReference>
<comment type="caution">
    <text evidence="7">The sequence shown here is derived from an EMBL/GenBank/DDBJ whole genome shotgun (WGS) entry which is preliminary data.</text>
</comment>
<dbReference type="Gene3D" id="3.40.50.980">
    <property type="match status" value="4"/>
</dbReference>
<feature type="domain" description="Carrier" evidence="6">
    <location>
        <begin position="2060"/>
        <end position="2135"/>
    </location>
</feature>
<dbReference type="Proteomes" id="UP001597343">
    <property type="component" value="Unassembled WGS sequence"/>
</dbReference>
<dbReference type="InterPro" id="IPR010071">
    <property type="entry name" value="AA_adenyl_dom"/>
</dbReference>
<comment type="similarity">
    <text evidence="2">Belongs to the ATP-dependent AMP-binding enzyme family.</text>
</comment>
<protein>
    <submittedName>
        <fullName evidence="7">Amino acid adenylation domain-containing protein</fullName>
    </submittedName>
</protein>
<feature type="domain" description="Carrier" evidence="6">
    <location>
        <begin position="3113"/>
        <end position="3187"/>
    </location>
</feature>
<dbReference type="InterPro" id="IPR020806">
    <property type="entry name" value="PKS_PP-bd"/>
</dbReference>
<accession>A0ABW4ZSG2</accession>
<dbReference type="RefSeq" id="WP_386043550.1">
    <property type="nucleotide sequence ID" value="NZ_JBHUIO010000002.1"/>
</dbReference>
<dbReference type="Pfam" id="PF00668">
    <property type="entry name" value="Condensation"/>
    <property type="match status" value="3"/>
</dbReference>
<dbReference type="Gene3D" id="2.30.38.10">
    <property type="entry name" value="Luciferase, Domain 3"/>
    <property type="match status" value="2"/>
</dbReference>
<name>A0ABW4ZSG2_9BACL</name>
<dbReference type="PANTHER" id="PTHR45527">
    <property type="entry name" value="NONRIBOSOMAL PEPTIDE SYNTHETASE"/>
    <property type="match status" value="1"/>
</dbReference>
<comment type="cofactor">
    <cofactor evidence="1">
        <name>pantetheine 4'-phosphate</name>
        <dbReference type="ChEBI" id="CHEBI:47942"/>
    </cofactor>
</comment>
<dbReference type="Gene3D" id="3.40.50.1820">
    <property type="entry name" value="alpha/beta hydrolase"/>
    <property type="match status" value="1"/>
</dbReference>
<dbReference type="Gene3D" id="3.40.50.12780">
    <property type="entry name" value="N-terminal domain of ligase-like"/>
    <property type="match status" value="1"/>
</dbReference>
<dbReference type="CDD" id="cd12117">
    <property type="entry name" value="A_NRPS_Srf_like"/>
    <property type="match status" value="1"/>
</dbReference>
<evidence type="ECO:0000256" key="3">
    <source>
        <dbReference type="ARBA" id="ARBA00022450"/>
    </source>
</evidence>
<evidence type="ECO:0000313" key="7">
    <source>
        <dbReference type="EMBL" id="MFD2168649.1"/>
    </source>
</evidence>
<dbReference type="InterPro" id="IPR001242">
    <property type="entry name" value="Condensation_dom"/>
</dbReference>
<dbReference type="InterPro" id="IPR020845">
    <property type="entry name" value="AMP-binding_CS"/>
</dbReference>
<evidence type="ECO:0000256" key="2">
    <source>
        <dbReference type="ARBA" id="ARBA00006432"/>
    </source>
</evidence>
<dbReference type="CDD" id="cd19531">
    <property type="entry name" value="LCL_NRPS-like"/>
    <property type="match status" value="3"/>
</dbReference>
<keyword evidence="3" id="KW-0596">Phosphopantetheine</keyword>
<dbReference type="InterPro" id="IPR025110">
    <property type="entry name" value="AMP-bd_C"/>
</dbReference>
<evidence type="ECO:0000259" key="6">
    <source>
        <dbReference type="PROSITE" id="PS50075"/>
    </source>
</evidence>
<dbReference type="SUPFAM" id="SSF56801">
    <property type="entry name" value="Acetyl-CoA synthetase-like"/>
    <property type="match status" value="3"/>
</dbReference>
<dbReference type="SUPFAM" id="SSF52777">
    <property type="entry name" value="CoA-dependent acyltransferases"/>
    <property type="match status" value="6"/>
</dbReference>
<dbReference type="CDD" id="cd17651">
    <property type="entry name" value="A_NRPS_VisG_like"/>
    <property type="match status" value="1"/>
</dbReference>
<evidence type="ECO:0000256" key="1">
    <source>
        <dbReference type="ARBA" id="ARBA00001957"/>
    </source>
</evidence>
<dbReference type="SMART" id="SM00823">
    <property type="entry name" value="PKS_PP"/>
    <property type="match status" value="3"/>
</dbReference>
<proteinExistence type="inferred from homology"/>
<organism evidence="7 8">
    <name type="scientific">Tumebacillus lipolyticus</name>
    <dbReference type="NCBI Taxonomy" id="1280370"/>
    <lineage>
        <taxon>Bacteria</taxon>
        <taxon>Bacillati</taxon>
        <taxon>Bacillota</taxon>
        <taxon>Bacilli</taxon>
        <taxon>Bacillales</taxon>
        <taxon>Alicyclobacillaceae</taxon>
        <taxon>Tumebacillus</taxon>
    </lineage>
</organism>
<dbReference type="InterPro" id="IPR009081">
    <property type="entry name" value="PP-bd_ACP"/>
</dbReference>
<dbReference type="InterPro" id="IPR023213">
    <property type="entry name" value="CAT-like_dom_sf"/>
</dbReference>
<evidence type="ECO:0000256" key="5">
    <source>
        <dbReference type="ARBA" id="ARBA00023194"/>
    </source>
</evidence>
<dbReference type="InterPro" id="IPR020802">
    <property type="entry name" value="TesA-like"/>
</dbReference>
<gene>
    <name evidence="7" type="ORF">ACFSOY_01270</name>
</gene>
<dbReference type="PROSITE" id="PS50075">
    <property type="entry name" value="CARRIER"/>
    <property type="match status" value="3"/>
</dbReference>
<dbReference type="Gene3D" id="3.30.559.30">
    <property type="entry name" value="Nonribosomal peptide synthetase, condensation domain"/>
    <property type="match status" value="3"/>
</dbReference>
<dbReference type="Gene3D" id="3.30.300.30">
    <property type="match status" value="3"/>
</dbReference>
<dbReference type="InterPro" id="IPR001031">
    <property type="entry name" value="Thioesterase"/>
</dbReference>
<dbReference type="Gene3D" id="3.30.559.10">
    <property type="entry name" value="Chloramphenicol acetyltransferase-like domain"/>
    <property type="match status" value="3"/>
</dbReference>
<reference evidence="8" key="1">
    <citation type="journal article" date="2019" name="Int. J. Syst. Evol. Microbiol.">
        <title>The Global Catalogue of Microorganisms (GCM) 10K type strain sequencing project: providing services to taxonomists for standard genome sequencing and annotation.</title>
        <authorList>
            <consortium name="The Broad Institute Genomics Platform"/>
            <consortium name="The Broad Institute Genome Sequencing Center for Infectious Disease"/>
            <person name="Wu L."/>
            <person name="Ma J."/>
        </authorList>
    </citation>
    <scope>NUCLEOTIDE SEQUENCE [LARGE SCALE GENOMIC DNA]</scope>
    <source>
        <strain evidence="8">CGMCC 1.13574</strain>
    </source>
</reference>
<keyword evidence="8" id="KW-1185">Reference proteome</keyword>
<dbReference type="InterPro" id="IPR045851">
    <property type="entry name" value="AMP-bd_C_sf"/>
</dbReference>
<dbReference type="Pfam" id="PF00975">
    <property type="entry name" value="Thioesterase"/>
    <property type="match status" value="1"/>
</dbReference>